<dbReference type="CDD" id="cd03257">
    <property type="entry name" value="ABC_NikE_OppD_transporters"/>
    <property type="match status" value="1"/>
</dbReference>
<dbReference type="PANTHER" id="PTHR43067">
    <property type="entry name" value="OLIGOPEPTIDE/DIPEPTIDE ABC TRANSPORTER, ATPASE SUBUNIT"/>
    <property type="match status" value="1"/>
</dbReference>
<feature type="domain" description="ABC transporter" evidence="4">
    <location>
        <begin position="3"/>
        <end position="250"/>
    </location>
</feature>
<dbReference type="PATRIC" id="fig|869279.4.peg.690"/>
<keyword evidence="6" id="KW-1185">Reference proteome</keyword>
<dbReference type="PROSITE" id="PS50893">
    <property type="entry name" value="ABC_TRANSPORTER_2"/>
    <property type="match status" value="1"/>
</dbReference>
<keyword evidence="3" id="KW-0067">ATP-binding</keyword>
<dbReference type="PROSITE" id="PS00211">
    <property type="entry name" value="ABC_TRANSPORTER_1"/>
    <property type="match status" value="1"/>
</dbReference>
<dbReference type="InterPro" id="IPR027417">
    <property type="entry name" value="P-loop_NTPase"/>
</dbReference>
<keyword evidence="1" id="KW-0813">Transport</keyword>
<dbReference type="SMART" id="SM00382">
    <property type="entry name" value="AAA"/>
    <property type="match status" value="1"/>
</dbReference>
<evidence type="ECO:0000259" key="4">
    <source>
        <dbReference type="PROSITE" id="PS50893"/>
    </source>
</evidence>
<evidence type="ECO:0000256" key="2">
    <source>
        <dbReference type="ARBA" id="ARBA00022741"/>
    </source>
</evidence>
<keyword evidence="2" id="KW-0547">Nucleotide-binding</keyword>
<reference evidence="5 6" key="1">
    <citation type="submission" date="2015-07" db="EMBL/GenBank/DDBJ databases">
        <title>Whole genome sequence of Thermanaerothrix daxensis DSM 23592.</title>
        <authorList>
            <person name="Hemp J."/>
            <person name="Ward L.M."/>
            <person name="Pace L.A."/>
            <person name="Fischer W.W."/>
        </authorList>
    </citation>
    <scope>NUCLEOTIDE SEQUENCE [LARGE SCALE GENOMIC DNA]</scope>
    <source>
        <strain evidence="5 6">GNS-1</strain>
    </source>
</reference>
<evidence type="ECO:0000256" key="1">
    <source>
        <dbReference type="ARBA" id="ARBA00022448"/>
    </source>
</evidence>
<dbReference type="GO" id="GO:0016887">
    <property type="term" value="F:ATP hydrolysis activity"/>
    <property type="evidence" value="ECO:0007669"/>
    <property type="project" value="InterPro"/>
</dbReference>
<dbReference type="RefSeq" id="WP_054520684.1">
    <property type="nucleotide sequence ID" value="NZ_LGKO01000002.1"/>
</dbReference>
<dbReference type="PANTHER" id="PTHR43067:SF3">
    <property type="entry name" value="MALTOSE ABC TRANSPORTER, ATP-BINDING PROTEIN"/>
    <property type="match status" value="1"/>
</dbReference>
<dbReference type="GO" id="GO:0005524">
    <property type="term" value="F:ATP binding"/>
    <property type="evidence" value="ECO:0007669"/>
    <property type="project" value="UniProtKB-KW"/>
</dbReference>
<evidence type="ECO:0000313" key="6">
    <source>
        <dbReference type="Proteomes" id="UP000050544"/>
    </source>
</evidence>
<dbReference type="Pfam" id="PF00005">
    <property type="entry name" value="ABC_tran"/>
    <property type="match status" value="1"/>
</dbReference>
<dbReference type="InterPro" id="IPR013563">
    <property type="entry name" value="Oligopep_ABC_C"/>
</dbReference>
<dbReference type="OrthoDB" id="41661at2"/>
<dbReference type="NCBIfam" id="TIGR01727">
    <property type="entry name" value="oligo_HPY"/>
    <property type="match status" value="1"/>
</dbReference>
<dbReference type="InterPro" id="IPR017871">
    <property type="entry name" value="ABC_transporter-like_CS"/>
</dbReference>
<organism evidence="5 6">
    <name type="scientific">Thermanaerothrix daxensis</name>
    <dbReference type="NCBI Taxonomy" id="869279"/>
    <lineage>
        <taxon>Bacteria</taxon>
        <taxon>Bacillati</taxon>
        <taxon>Chloroflexota</taxon>
        <taxon>Anaerolineae</taxon>
        <taxon>Anaerolineales</taxon>
        <taxon>Anaerolineaceae</taxon>
        <taxon>Thermanaerothrix</taxon>
    </lineage>
</organism>
<name>A0A0P6Y457_9CHLR</name>
<dbReference type="InterPro" id="IPR003593">
    <property type="entry name" value="AAA+_ATPase"/>
</dbReference>
<dbReference type="GO" id="GO:0015833">
    <property type="term" value="P:peptide transport"/>
    <property type="evidence" value="ECO:0007669"/>
    <property type="project" value="InterPro"/>
</dbReference>
<accession>A0A0P6Y457</accession>
<evidence type="ECO:0000313" key="5">
    <source>
        <dbReference type="EMBL" id="KPL84215.1"/>
    </source>
</evidence>
<dbReference type="AlphaFoldDB" id="A0A0P6Y457"/>
<proteinExistence type="predicted"/>
<dbReference type="SUPFAM" id="SSF52540">
    <property type="entry name" value="P-loop containing nucleoside triphosphate hydrolases"/>
    <property type="match status" value="1"/>
</dbReference>
<dbReference type="Pfam" id="PF08352">
    <property type="entry name" value="oligo_HPY"/>
    <property type="match status" value="1"/>
</dbReference>
<dbReference type="EMBL" id="LGKO01000002">
    <property type="protein sequence ID" value="KPL84215.1"/>
    <property type="molecule type" value="Genomic_DNA"/>
</dbReference>
<dbReference type="InterPro" id="IPR003439">
    <property type="entry name" value="ABC_transporter-like_ATP-bd"/>
</dbReference>
<evidence type="ECO:0000256" key="3">
    <source>
        <dbReference type="ARBA" id="ARBA00022840"/>
    </source>
</evidence>
<sequence>MALKVENLTVYYQTLRGDVHALEHATFQIADGEIMGLAGESGCGKTTLGHSLIVLFPPMKYIGGQVWLDNEELPIWDSERMNAYRFHKVSLIPQYAMNAMNPIRKIGKMIQELLESRKVDYKEVLPELKRRLDLVALPHDVLQMYPIELSGGMKQRMVMVISSLLNPSLLIADEITSALDVATQKAVAEMLVEFRDRQFVKSMIVITHDISILYQVADSILIMYAGVLAEKAPTQSIIESPRHPYTRLLISSLPEVGVRFADKRLSGIPGNPPLLLDPPIGCRFRDRCPLAFERCLEEPPFIEVAKDHYVACWREFENHA</sequence>
<dbReference type="STRING" id="869279.SE15_03400"/>
<comment type="caution">
    <text evidence="5">The sequence shown here is derived from an EMBL/GenBank/DDBJ whole genome shotgun (WGS) entry which is preliminary data.</text>
</comment>
<dbReference type="Proteomes" id="UP000050544">
    <property type="component" value="Unassembled WGS sequence"/>
</dbReference>
<gene>
    <name evidence="5" type="ORF">SE15_03400</name>
</gene>
<dbReference type="Gene3D" id="3.40.50.300">
    <property type="entry name" value="P-loop containing nucleotide triphosphate hydrolases"/>
    <property type="match status" value="1"/>
</dbReference>
<protein>
    <submittedName>
        <fullName evidence="5">Peptide ABC transporter ATPase</fullName>
    </submittedName>
</protein>